<proteinExistence type="predicted"/>
<protein>
    <recommendedName>
        <fullName evidence="6">Ubiquitin-like domain-containing protein</fullName>
    </recommendedName>
</protein>
<dbReference type="SMART" id="SM00028">
    <property type="entry name" value="TPR"/>
    <property type="match status" value="3"/>
</dbReference>
<dbReference type="Pfam" id="PF07719">
    <property type="entry name" value="TPR_2"/>
    <property type="match status" value="1"/>
</dbReference>
<dbReference type="InterPro" id="IPR013105">
    <property type="entry name" value="TPR_2"/>
</dbReference>
<dbReference type="Gene3D" id="1.25.40.10">
    <property type="entry name" value="Tetratricopeptide repeat domain"/>
    <property type="match status" value="1"/>
</dbReference>
<dbReference type="InterPro" id="IPR011990">
    <property type="entry name" value="TPR-like_helical_dom_sf"/>
</dbReference>
<accession>A0AAE1M0S2</accession>
<evidence type="ECO:0000313" key="8">
    <source>
        <dbReference type="Proteomes" id="UP001273209"/>
    </source>
</evidence>
<feature type="repeat" description="TPR" evidence="5">
    <location>
        <begin position="349"/>
        <end position="382"/>
    </location>
</feature>
<evidence type="ECO:0000313" key="7">
    <source>
        <dbReference type="EMBL" id="KAK4078355.1"/>
    </source>
</evidence>
<sequence>MPDTIADLKLTTTMNEKKQSEQARILEDGLAVVTSHVDSLSQIGAKVSGVLSVYTTSMRRSVKRLLSLMRDIKALFVLLAAYSRDILEAVGENTRALLNIASQMKRIVRAIEAIPLHLTLDIVRLDDALVYTKDRPGANRISRGQYALTMANGGTELGALNWERVIKPGLHIEQAMIFHMRAVANKLPGTFYSSGLELPSMQPDEDLKHFRRVQIRKSSEPIRDINTAKAILSTDSMNPTANTFLALRLLQDAQDSGNTALLETAIRHLEVAIPSDSTAVDAWYLLGEIYMVLQEYGKAHEAFQQAVYRSSPQSPQIWISVATLFFRVQQYRDSLDALSRATRLNPSLYLAWYNAGVVYDVNNQAQDAYEAFQICLEVNPHLPDVQARLDVLAGFQNDEKNVPDDHKITNILQCDVMATVDEPGHVGVSEIV</sequence>
<reference evidence="7" key="1">
    <citation type="submission" date="2023-11" db="EMBL/GenBank/DDBJ databases">
        <title>The genome sequences of three competitors of mushroom-forming fungi.</title>
        <authorList>
            <person name="Beijen E."/>
            <person name="Ohm R.A."/>
        </authorList>
    </citation>
    <scope>NUCLEOTIDE SEQUENCE</scope>
    <source>
        <strain evidence="7">CBS 100526</strain>
    </source>
</reference>
<dbReference type="GO" id="GO:0005634">
    <property type="term" value="C:nucleus"/>
    <property type="evidence" value="ECO:0007669"/>
    <property type="project" value="UniProtKB-SubCell"/>
</dbReference>
<keyword evidence="4" id="KW-0539">Nucleus</keyword>
<comment type="caution">
    <text evidence="7">The sequence shown here is derived from an EMBL/GenBank/DDBJ whole genome shotgun (WGS) entry which is preliminary data.</text>
</comment>
<evidence type="ECO:0000256" key="3">
    <source>
        <dbReference type="ARBA" id="ARBA00022803"/>
    </source>
</evidence>
<dbReference type="InterPro" id="IPR051630">
    <property type="entry name" value="Corepressor-Demethylase"/>
</dbReference>
<dbReference type="GeneID" id="87917561"/>
<keyword evidence="3 5" id="KW-0802">TPR repeat</keyword>
<dbReference type="InterPro" id="IPR054464">
    <property type="entry name" value="ULD_fung"/>
</dbReference>
<feature type="repeat" description="TPR" evidence="5">
    <location>
        <begin position="315"/>
        <end position="348"/>
    </location>
</feature>
<feature type="repeat" description="TPR" evidence="5">
    <location>
        <begin position="280"/>
        <end position="313"/>
    </location>
</feature>
<gene>
    <name evidence="7" type="ORF">Triagg1_3371</name>
</gene>
<dbReference type="Pfam" id="PF22893">
    <property type="entry name" value="ULD_2"/>
    <property type="match status" value="1"/>
</dbReference>
<dbReference type="InterPro" id="IPR019734">
    <property type="entry name" value="TPR_rpt"/>
</dbReference>
<comment type="subcellular location">
    <subcellularLocation>
        <location evidence="1">Nucleus</location>
    </subcellularLocation>
</comment>
<keyword evidence="2" id="KW-0677">Repeat</keyword>
<name>A0AAE1M0S2_9HYPO</name>
<evidence type="ECO:0000256" key="5">
    <source>
        <dbReference type="PROSITE-ProRule" id="PRU00339"/>
    </source>
</evidence>
<organism evidence="7 8">
    <name type="scientific">Trichoderma aggressivum f. europaeum</name>
    <dbReference type="NCBI Taxonomy" id="173218"/>
    <lineage>
        <taxon>Eukaryota</taxon>
        <taxon>Fungi</taxon>
        <taxon>Dikarya</taxon>
        <taxon>Ascomycota</taxon>
        <taxon>Pezizomycotina</taxon>
        <taxon>Sordariomycetes</taxon>
        <taxon>Hypocreomycetidae</taxon>
        <taxon>Hypocreales</taxon>
        <taxon>Hypocreaceae</taxon>
        <taxon>Trichoderma</taxon>
    </lineage>
</organism>
<dbReference type="EMBL" id="JAWRVG010000009">
    <property type="protein sequence ID" value="KAK4078355.1"/>
    <property type="molecule type" value="Genomic_DNA"/>
</dbReference>
<evidence type="ECO:0000259" key="6">
    <source>
        <dbReference type="Pfam" id="PF22893"/>
    </source>
</evidence>
<evidence type="ECO:0000256" key="2">
    <source>
        <dbReference type="ARBA" id="ARBA00022737"/>
    </source>
</evidence>
<dbReference type="AlphaFoldDB" id="A0AAE1M0S2"/>
<dbReference type="SUPFAM" id="SSF48452">
    <property type="entry name" value="TPR-like"/>
    <property type="match status" value="1"/>
</dbReference>
<evidence type="ECO:0000256" key="1">
    <source>
        <dbReference type="ARBA" id="ARBA00004123"/>
    </source>
</evidence>
<dbReference type="PROSITE" id="PS50005">
    <property type="entry name" value="TPR"/>
    <property type="match status" value="3"/>
</dbReference>
<evidence type="ECO:0000256" key="4">
    <source>
        <dbReference type="ARBA" id="ARBA00023242"/>
    </source>
</evidence>
<dbReference type="RefSeq" id="XP_062757895.1">
    <property type="nucleotide sequence ID" value="XM_062897656.1"/>
</dbReference>
<keyword evidence="8" id="KW-1185">Reference proteome</keyword>
<dbReference type="PANTHER" id="PTHR14017:SF28">
    <property type="entry name" value="CHROMOSOME UNDETERMINED SCAFFOLD_98, WHOLE GENOME SHOTGUN SEQUENCE"/>
    <property type="match status" value="1"/>
</dbReference>
<dbReference type="Proteomes" id="UP001273209">
    <property type="component" value="Unassembled WGS sequence"/>
</dbReference>
<dbReference type="Pfam" id="PF13432">
    <property type="entry name" value="TPR_16"/>
    <property type="match status" value="1"/>
</dbReference>
<feature type="domain" description="Ubiquitin-like" evidence="6">
    <location>
        <begin position="133"/>
        <end position="179"/>
    </location>
</feature>
<dbReference type="PANTHER" id="PTHR14017">
    <property type="entry name" value="LYSINE-SPECIFIC DEMETHYLASE"/>
    <property type="match status" value="1"/>
</dbReference>